<dbReference type="Pfam" id="PF06722">
    <property type="entry name" value="EryCIII-like_C"/>
    <property type="match status" value="1"/>
</dbReference>
<accession>A0A1M5ICR9</accession>
<organism evidence="2 3">
    <name type="scientific">Desulfacinum infernum DSM 9756</name>
    <dbReference type="NCBI Taxonomy" id="1121391"/>
    <lineage>
        <taxon>Bacteria</taxon>
        <taxon>Pseudomonadati</taxon>
        <taxon>Thermodesulfobacteriota</taxon>
        <taxon>Syntrophobacteria</taxon>
        <taxon>Syntrophobacterales</taxon>
        <taxon>Syntrophobacteraceae</taxon>
        <taxon>Desulfacinum</taxon>
    </lineage>
</organism>
<reference evidence="3" key="1">
    <citation type="submission" date="2016-11" db="EMBL/GenBank/DDBJ databases">
        <authorList>
            <person name="Varghese N."/>
            <person name="Submissions S."/>
        </authorList>
    </citation>
    <scope>NUCLEOTIDE SEQUENCE [LARGE SCALE GENOMIC DNA]</scope>
    <source>
        <strain evidence="3">DSM 9756</strain>
    </source>
</reference>
<dbReference type="GO" id="GO:0016758">
    <property type="term" value="F:hexosyltransferase activity"/>
    <property type="evidence" value="ECO:0007669"/>
    <property type="project" value="UniProtKB-ARBA"/>
</dbReference>
<protein>
    <submittedName>
        <fullName evidence="2">UDP:flavonoid glycosyltransferase YjiC, YdhE family</fullName>
    </submittedName>
</protein>
<keyword evidence="2" id="KW-0808">Transferase</keyword>
<evidence type="ECO:0000313" key="3">
    <source>
        <dbReference type="Proteomes" id="UP000184076"/>
    </source>
</evidence>
<dbReference type="AlphaFoldDB" id="A0A1M5ICR9"/>
<dbReference type="STRING" id="1121391.SAMN02745206_03570"/>
<sequence length="407" mass="45723">MRKSPAASRKTILALLYGYTLSHVSRPLVVAEELRKRGYDVVFAGSGAALRFPAERGFTVYPLEEIPYETLFGRIRKKRLRFIETDELWRLVTADLRLLTRLSPDLVLSDGRLSARLSTAYLGIPHAAIVNVSSTHHRREPYVPLFGTVSDSRLKARLDVWNLHIEMKVFDLAVPAFRRASRRLGIPGNVGATNCLEGNDLTLLPDLPEYMPSIGLPDTHYYVGPLVPHMHVPRPPWWQEILNHHRAGKRILYCTLGSTGSMKITRPILYLSNNKDWTIIVTTGGRKVSIANCDNVFVSDFIDADEILPITTTIVCHGGNGTIYQCLSHNVPILGIPDIPDQVYNMRRVEALRVGHRIQYSDISSAKSWQTLLERWSRPLSSHLGRATAQARKKSPSRAADLIQGLL</sequence>
<name>A0A1M5ICR9_9BACT</name>
<dbReference type="Gene3D" id="3.40.50.2000">
    <property type="entry name" value="Glycogen Phosphorylase B"/>
    <property type="match status" value="2"/>
</dbReference>
<dbReference type="SUPFAM" id="SSF53756">
    <property type="entry name" value="UDP-Glycosyltransferase/glycogen phosphorylase"/>
    <property type="match status" value="1"/>
</dbReference>
<dbReference type="CDD" id="cd03784">
    <property type="entry name" value="GT1_Gtf-like"/>
    <property type="match status" value="1"/>
</dbReference>
<dbReference type="InterPro" id="IPR010610">
    <property type="entry name" value="EryCIII-like_C"/>
</dbReference>
<dbReference type="PANTHER" id="PTHR21015">
    <property type="entry name" value="UDP-N-ACETYLGLUCOSAMINE--N-ACETYLMURAMYL-(PENTAPEPTIDE) PYROPHOSPHORYL-UNDECAPRENOL N-ACETYLGLUCOSAMINE TRANSFERASE 1"/>
    <property type="match status" value="1"/>
</dbReference>
<keyword evidence="3" id="KW-1185">Reference proteome</keyword>
<evidence type="ECO:0000259" key="1">
    <source>
        <dbReference type="Pfam" id="PF06722"/>
    </source>
</evidence>
<dbReference type="GO" id="GO:0008194">
    <property type="term" value="F:UDP-glycosyltransferase activity"/>
    <property type="evidence" value="ECO:0007669"/>
    <property type="project" value="InterPro"/>
</dbReference>
<gene>
    <name evidence="2" type="ORF">SAMN02745206_03570</name>
</gene>
<dbReference type="PANTHER" id="PTHR21015:SF22">
    <property type="entry name" value="GLYCOSYLTRANSFERASE"/>
    <property type="match status" value="1"/>
</dbReference>
<proteinExistence type="predicted"/>
<dbReference type="InterPro" id="IPR002213">
    <property type="entry name" value="UDP_glucos_trans"/>
</dbReference>
<dbReference type="Proteomes" id="UP000184076">
    <property type="component" value="Unassembled WGS sequence"/>
</dbReference>
<feature type="domain" description="Erythromycin biosynthesis protein CIII-like C-terminal" evidence="1">
    <location>
        <begin position="278"/>
        <end position="366"/>
    </location>
</feature>
<dbReference type="EMBL" id="FQVB01000055">
    <property type="protein sequence ID" value="SHG26154.1"/>
    <property type="molecule type" value="Genomic_DNA"/>
</dbReference>
<evidence type="ECO:0000313" key="2">
    <source>
        <dbReference type="EMBL" id="SHG26154.1"/>
    </source>
</evidence>